<proteinExistence type="predicted"/>
<sequence length="69" mass="7891">MEVWRPEYQYCAPQRAHNGVFSAFFAVSHISDSQMNVNLAGMKVMSAIRHQIRTVDPTKPDRNTVPVCR</sequence>
<protein>
    <submittedName>
        <fullName evidence="1">Uncharacterized protein</fullName>
    </submittedName>
</protein>
<comment type="caution">
    <text evidence="1">The sequence shown here is derived from an EMBL/GenBank/DDBJ whole genome shotgun (WGS) entry which is preliminary data.</text>
</comment>
<evidence type="ECO:0000313" key="1">
    <source>
        <dbReference type="EMBL" id="THG94860.1"/>
    </source>
</evidence>
<keyword evidence="2" id="KW-1185">Reference proteome</keyword>
<organism evidence="1 2">
    <name type="scientific">Hermanssonia centrifuga</name>
    <dbReference type="NCBI Taxonomy" id="98765"/>
    <lineage>
        <taxon>Eukaryota</taxon>
        <taxon>Fungi</taxon>
        <taxon>Dikarya</taxon>
        <taxon>Basidiomycota</taxon>
        <taxon>Agaricomycotina</taxon>
        <taxon>Agaricomycetes</taxon>
        <taxon>Polyporales</taxon>
        <taxon>Meruliaceae</taxon>
        <taxon>Hermanssonia</taxon>
    </lineage>
</organism>
<reference evidence="1 2" key="1">
    <citation type="submission" date="2019-02" db="EMBL/GenBank/DDBJ databases">
        <title>Genome sequencing of the rare red list fungi Phlebia centrifuga.</title>
        <authorList>
            <person name="Buettner E."/>
            <person name="Kellner H."/>
        </authorList>
    </citation>
    <scope>NUCLEOTIDE SEQUENCE [LARGE SCALE GENOMIC DNA]</scope>
    <source>
        <strain evidence="1 2">DSM 108282</strain>
    </source>
</reference>
<gene>
    <name evidence="1" type="ORF">EW026_g6689</name>
</gene>
<evidence type="ECO:0000313" key="2">
    <source>
        <dbReference type="Proteomes" id="UP000309038"/>
    </source>
</evidence>
<dbReference type="AlphaFoldDB" id="A0A4S4KB61"/>
<dbReference type="Proteomes" id="UP000309038">
    <property type="component" value="Unassembled WGS sequence"/>
</dbReference>
<accession>A0A4S4KB61</accession>
<dbReference type="EMBL" id="SGPJ01000386">
    <property type="protein sequence ID" value="THG94860.1"/>
    <property type="molecule type" value="Genomic_DNA"/>
</dbReference>
<name>A0A4S4KB61_9APHY</name>